<sequence length="278" mass="31229">MISERGSTILATIGTVLWCIQLLPQLVRNFKTKNCEGFPPMFMFLWASCAIPFSIYFVSTRANIVVQIQPSCFQVLCLIAWVQSLWYPPVKMSKIKIFGYVFGYCAVAVGLEVGFILWLRRLYDQGTTWPTLIFGILASILLAAGLIPPYLEIFKRKGQVVGINFVFISIDMGGAFFSMLSVVVGNMDIMGIVLYCVCFCLELGILLSHFVWWLRFRAFNKEQDDIESQADSDIIVEHEKAGDVQDNKLCSENTIGSCETLAAKETTVHKLQAETTIV</sequence>
<evidence type="ECO:0008006" key="8">
    <source>
        <dbReference type="Google" id="ProtNLM"/>
    </source>
</evidence>
<proteinExistence type="predicted"/>
<evidence type="ECO:0000313" key="6">
    <source>
        <dbReference type="EMBL" id="KAH3684273.1"/>
    </source>
</evidence>
<organism evidence="6 7">
    <name type="scientific">Wickerhamomyces pijperi</name>
    <name type="common">Yeast</name>
    <name type="synonym">Pichia pijperi</name>
    <dbReference type="NCBI Taxonomy" id="599730"/>
    <lineage>
        <taxon>Eukaryota</taxon>
        <taxon>Fungi</taxon>
        <taxon>Dikarya</taxon>
        <taxon>Ascomycota</taxon>
        <taxon>Saccharomycotina</taxon>
        <taxon>Saccharomycetes</taxon>
        <taxon>Phaffomycetales</taxon>
        <taxon>Wickerhamomycetaceae</taxon>
        <taxon>Wickerhamomyces</taxon>
    </lineage>
</organism>
<dbReference type="InterPro" id="IPR006603">
    <property type="entry name" value="PQ-loop_rpt"/>
</dbReference>
<gene>
    <name evidence="6" type="ORF">WICPIJ_004748</name>
</gene>
<evidence type="ECO:0000256" key="3">
    <source>
        <dbReference type="ARBA" id="ARBA00022989"/>
    </source>
</evidence>
<keyword evidence="4 5" id="KW-0472">Membrane</keyword>
<feature type="transmembrane region" description="Helical" evidence="5">
    <location>
        <begin position="163"/>
        <end position="183"/>
    </location>
</feature>
<evidence type="ECO:0000256" key="2">
    <source>
        <dbReference type="ARBA" id="ARBA00022692"/>
    </source>
</evidence>
<dbReference type="GO" id="GO:0016020">
    <property type="term" value="C:membrane"/>
    <property type="evidence" value="ECO:0007669"/>
    <property type="project" value="UniProtKB-SubCell"/>
</dbReference>
<accession>A0A9P8TLR4</accession>
<dbReference type="SMART" id="SM00679">
    <property type="entry name" value="CTNS"/>
    <property type="match status" value="2"/>
</dbReference>
<dbReference type="PANTHER" id="PTHR16201:SF37">
    <property type="entry name" value="PQ-LOOP REPEAT-CONTAINING PROTEIN"/>
    <property type="match status" value="1"/>
</dbReference>
<evidence type="ECO:0000313" key="7">
    <source>
        <dbReference type="Proteomes" id="UP000774326"/>
    </source>
</evidence>
<dbReference type="Gene3D" id="1.20.1280.290">
    <property type="match status" value="2"/>
</dbReference>
<dbReference type="Pfam" id="PF04193">
    <property type="entry name" value="PQ-loop"/>
    <property type="match status" value="1"/>
</dbReference>
<feature type="transmembrane region" description="Helical" evidence="5">
    <location>
        <begin position="38"/>
        <end position="58"/>
    </location>
</feature>
<keyword evidence="7" id="KW-1185">Reference proteome</keyword>
<evidence type="ECO:0000256" key="4">
    <source>
        <dbReference type="ARBA" id="ARBA00023136"/>
    </source>
</evidence>
<keyword evidence="2 5" id="KW-0812">Transmembrane</keyword>
<dbReference type="Proteomes" id="UP000774326">
    <property type="component" value="Unassembled WGS sequence"/>
</dbReference>
<dbReference type="InterPro" id="IPR051415">
    <property type="entry name" value="LAAT-1"/>
</dbReference>
<dbReference type="OrthoDB" id="407617at2759"/>
<dbReference type="PANTHER" id="PTHR16201">
    <property type="entry name" value="SEVEN TRANSMEMBRANE PROTEIN 1-RELATED"/>
    <property type="match status" value="1"/>
</dbReference>
<feature type="transmembrane region" description="Helical" evidence="5">
    <location>
        <begin position="189"/>
        <end position="214"/>
    </location>
</feature>
<evidence type="ECO:0000256" key="1">
    <source>
        <dbReference type="ARBA" id="ARBA00004141"/>
    </source>
</evidence>
<reference evidence="6" key="2">
    <citation type="submission" date="2021-01" db="EMBL/GenBank/DDBJ databases">
        <authorList>
            <person name="Schikora-Tamarit M.A."/>
        </authorList>
    </citation>
    <scope>NUCLEOTIDE SEQUENCE</scope>
    <source>
        <strain evidence="6">CBS2887</strain>
    </source>
</reference>
<feature type="transmembrane region" description="Helical" evidence="5">
    <location>
        <begin position="131"/>
        <end position="151"/>
    </location>
</feature>
<protein>
    <recommendedName>
        <fullName evidence="8">PQ-loop-domain-containing protein</fullName>
    </recommendedName>
</protein>
<name>A0A9P8TLR4_WICPI</name>
<reference evidence="6" key="1">
    <citation type="journal article" date="2021" name="Open Biol.">
        <title>Shared evolutionary footprints suggest mitochondrial oxidative damage underlies multiple complex I losses in fungi.</title>
        <authorList>
            <person name="Schikora-Tamarit M.A."/>
            <person name="Marcet-Houben M."/>
            <person name="Nosek J."/>
            <person name="Gabaldon T."/>
        </authorList>
    </citation>
    <scope>NUCLEOTIDE SEQUENCE</scope>
    <source>
        <strain evidence="6">CBS2887</strain>
    </source>
</reference>
<comment type="caution">
    <text evidence="6">The sequence shown here is derived from an EMBL/GenBank/DDBJ whole genome shotgun (WGS) entry which is preliminary data.</text>
</comment>
<keyword evidence="3 5" id="KW-1133">Transmembrane helix</keyword>
<dbReference type="EMBL" id="JAEUBG010002638">
    <property type="protein sequence ID" value="KAH3684273.1"/>
    <property type="molecule type" value="Genomic_DNA"/>
</dbReference>
<comment type="subcellular location">
    <subcellularLocation>
        <location evidence="1">Membrane</location>
        <topology evidence="1">Multi-pass membrane protein</topology>
    </subcellularLocation>
</comment>
<evidence type="ECO:0000256" key="5">
    <source>
        <dbReference type="SAM" id="Phobius"/>
    </source>
</evidence>
<dbReference type="AlphaFoldDB" id="A0A9P8TLR4"/>
<feature type="transmembrane region" description="Helical" evidence="5">
    <location>
        <begin position="97"/>
        <end position="119"/>
    </location>
</feature>
<feature type="transmembrane region" description="Helical" evidence="5">
    <location>
        <begin position="6"/>
        <end position="26"/>
    </location>
</feature>